<sequence>MAISRVGVTGVGVLGEISDIKSVNGVISHVNKAFFWLGKNLEAFDPNAKENPNILILATPFVLRRLLTYCSSLLALSLFRHFVLDPDIKHT</sequence>
<gene>
    <name evidence="1" type="ORF">LVIROSA_LOCUS11533</name>
</gene>
<name>A0AAU9MEX6_9ASTR</name>
<organism evidence="1 2">
    <name type="scientific">Lactuca virosa</name>
    <dbReference type="NCBI Taxonomy" id="75947"/>
    <lineage>
        <taxon>Eukaryota</taxon>
        <taxon>Viridiplantae</taxon>
        <taxon>Streptophyta</taxon>
        <taxon>Embryophyta</taxon>
        <taxon>Tracheophyta</taxon>
        <taxon>Spermatophyta</taxon>
        <taxon>Magnoliopsida</taxon>
        <taxon>eudicotyledons</taxon>
        <taxon>Gunneridae</taxon>
        <taxon>Pentapetalae</taxon>
        <taxon>asterids</taxon>
        <taxon>campanulids</taxon>
        <taxon>Asterales</taxon>
        <taxon>Asteraceae</taxon>
        <taxon>Cichorioideae</taxon>
        <taxon>Cichorieae</taxon>
        <taxon>Lactucinae</taxon>
        <taxon>Lactuca</taxon>
    </lineage>
</organism>
<protein>
    <submittedName>
        <fullName evidence="1">Uncharacterized protein</fullName>
    </submittedName>
</protein>
<dbReference type="Proteomes" id="UP001157418">
    <property type="component" value="Unassembled WGS sequence"/>
</dbReference>
<dbReference type="AlphaFoldDB" id="A0AAU9MEX6"/>
<evidence type="ECO:0000313" key="1">
    <source>
        <dbReference type="EMBL" id="CAH1424322.1"/>
    </source>
</evidence>
<reference evidence="1 2" key="1">
    <citation type="submission" date="2022-01" db="EMBL/GenBank/DDBJ databases">
        <authorList>
            <person name="Xiong W."/>
            <person name="Schranz E."/>
        </authorList>
    </citation>
    <scope>NUCLEOTIDE SEQUENCE [LARGE SCALE GENOMIC DNA]</scope>
</reference>
<comment type="caution">
    <text evidence="1">The sequence shown here is derived from an EMBL/GenBank/DDBJ whole genome shotgun (WGS) entry which is preliminary data.</text>
</comment>
<accession>A0AAU9MEX6</accession>
<keyword evidence="2" id="KW-1185">Reference proteome</keyword>
<evidence type="ECO:0000313" key="2">
    <source>
        <dbReference type="Proteomes" id="UP001157418"/>
    </source>
</evidence>
<proteinExistence type="predicted"/>
<dbReference type="EMBL" id="CAKMRJ010001511">
    <property type="protein sequence ID" value="CAH1424322.1"/>
    <property type="molecule type" value="Genomic_DNA"/>
</dbReference>